<name>A0A427ANN5_ENSVE</name>
<reference evidence="1 2" key="1">
    <citation type="journal article" date="2014" name="Agronomy (Basel)">
        <title>A Draft Genome Sequence for Ensete ventricosum, the Drought-Tolerant Tree Against Hunger.</title>
        <authorList>
            <person name="Harrison J."/>
            <person name="Moore K.A."/>
            <person name="Paszkiewicz K."/>
            <person name="Jones T."/>
            <person name="Grant M."/>
            <person name="Ambacheew D."/>
            <person name="Muzemil S."/>
            <person name="Studholme D.J."/>
        </authorList>
    </citation>
    <scope>NUCLEOTIDE SEQUENCE [LARGE SCALE GENOMIC DNA]</scope>
</reference>
<proteinExistence type="predicted"/>
<dbReference type="EMBL" id="AMZH03001824">
    <property type="protein sequence ID" value="RRT77837.1"/>
    <property type="molecule type" value="Genomic_DNA"/>
</dbReference>
<evidence type="ECO:0000313" key="2">
    <source>
        <dbReference type="Proteomes" id="UP000287651"/>
    </source>
</evidence>
<dbReference type="Pfam" id="PF07343">
    <property type="entry name" value="DUF1475"/>
    <property type="match status" value="1"/>
</dbReference>
<dbReference type="Proteomes" id="UP000287651">
    <property type="component" value="Unassembled WGS sequence"/>
</dbReference>
<organism evidence="1 2">
    <name type="scientific">Ensete ventricosum</name>
    <name type="common">Abyssinian banana</name>
    <name type="synonym">Musa ensete</name>
    <dbReference type="NCBI Taxonomy" id="4639"/>
    <lineage>
        <taxon>Eukaryota</taxon>
        <taxon>Viridiplantae</taxon>
        <taxon>Streptophyta</taxon>
        <taxon>Embryophyta</taxon>
        <taxon>Tracheophyta</taxon>
        <taxon>Spermatophyta</taxon>
        <taxon>Magnoliopsida</taxon>
        <taxon>Liliopsida</taxon>
        <taxon>Zingiberales</taxon>
        <taxon>Musaceae</taxon>
        <taxon>Ensete</taxon>
    </lineage>
</organism>
<dbReference type="AlphaFoldDB" id="A0A427ANN5"/>
<protein>
    <submittedName>
        <fullName evidence="1">Uncharacterized protein</fullName>
    </submittedName>
</protein>
<gene>
    <name evidence="1" type="ORF">B296_00023558</name>
</gene>
<comment type="caution">
    <text evidence="1">The sequence shown here is derived from an EMBL/GenBank/DDBJ whole genome shotgun (WGS) entry which is preliminary data.</text>
</comment>
<sequence length="95" mass="11321">MVSQPRFAILYRTTQYTSPIEDRYVWWMAATLIDFYINVFAISYVQMYTSLIIPFLWRKNDLCYWLPGMGCSQGVNLDQCILLDLFVDMLWQVCI</sequence>
<accession>A0A427ANN5</accession>
<evidence type="ECO:0000313" key="1">
    <source>
        <dbReference type="EMBL" id="RRT77837.1"/>
    </source>
</evidence>
<dbReference type="InterPro" id="IPR009943">
    <property type="entry name" value="DUF1475"/>
</dbReference>